<comment type="similarity">
    <text evidence="2">Belongs to the glycosyltransferase 31 family. Beta3-Gal-T subfamily.</text>
</comment>
<accession>A0A6V8QNP6</accession>
<dbReference type="Gene3D" id="3.90.550.50">
    <property type="match status" value="1"/>
</dbReference>
<evidence type="ECO:0000256" key="6">
    <source>
        <dbReference type="ARBA" id="ARBA00023136"/>
    </source>
</evidence>
<keyword evidence="3" id="KW-0812">Transmembrane</keyword>
<dbReference type="PANTHER" id="PTHR23033:SF40">
    <property type="entry name" value="APPLE DOMAIN-CONTAINING PROTEIN"/>
    <property type="match status" value="1"/>
</dbReference>
<keyword evidence="4" id="KW-0735">Signal-anchor</keyword>
<dbReference type="AlphaFoldDB" id="A0A6V8QNP6"/>
<dbReference type="Proteomes" id="UP000517252">
    <property type="component" value="Unassembled WGS sequence"/>
</dbReference>
<keyword evidence="6" id="KW-0472">Membrane</keyword>
<sequence length="498" mass="56322">MPSTRAFALALAFGVFFMALVITVERLVLSCTDGIYCRGQHQVTKMPEAFKHDHSQQADGQSALLSIEAPSDILSMASAPEPAGRSKHAPESGCAQFPDTSKVLLVIKTKASEVFSKLPTQLITNLKCLPEFLIFGDMEQEIGGYTIHDSLDRVLDSVKTDNRDFDDYFRQRQCATHQKSCSQNVNFTQEEWDLDKYKNIHIAEKTFNMRPNYDWYLFVDAGAYVVWPTMLRWLEKMDHTGPMYIGSKASVGNSHFGDGGSGYAVSNIAMRDLFEGKHNVANRWDEATKTHCCGDLMFAKALKETTGISVNDTWPTMNGEKPVTISYSSTEWCQPIATMNHLESEELSALYAFERGRNFASPTLIKDLYHHFVAPQLVPFRPDWDNLSDDVFYLSMSENTYDHSQLRKAKLEGLSPLEKKAHLSFDNCLRACQVDPACLQYRYHDGVCGFSWTIKHGLPKPTASQISDRWMSGWDVDKIQAWVQEHDGCADEIKWPLV</sequence>
<dbReference type="GO" id="GO:0016020">
    <property type="term" value="C:membrane"/>
    <property type="evidence" value="ECO:0007669"/>
    <property type="project" value="UniProtKB-SubCell"/>
</dbReference>
<evidence type="ECO:0000256" key="5">
    <source>
        <dbReference type="ARBA" id="ARBA00022989"/>
    </source>
</evidence>
<dbReference type="InterPro" id="IPR026050">
    <property type="entry name" value="C1GALT1/C1GALT1_chp1"/>
</dbReference>
<proteinExistence type="inferred from homology"/>
<keyword evidence="5" id="KW-1133">Transmembrane helix</keyword>
<evidence type="ECO:0000313" key="8">
    <source>
        <dbReference type="Proteomes" id="UP000517252"/>
    </source>
</evidence>
<dbReference type="EMBL" id="BLZH01000001">
    <property type="protein sequence ID" value="GFP52113.1"/>
    <property type="molecule type" value="Genomic_DNA"/>
</dbReference>
<comment type="caution">
    <text evidence="7">The sequence shown here is derived from an EMBL/GenBank/DDBJ whole genome shotgun (WGS) entry which is preliminary data.</text>
</comment>
<organism evidence="7 8">
    <name type="scientific">Trichoderma asperellum</name>
    <name type="common">Filamentous fungus</name>
    <dbReference type="NCBI Taxonomy" id="101201"/>
    <lineage>
        <taxon>Eukaryota</taxon>
        <taxon>Fungi</taxon>
        <taxon>Dikarya</taxon>
        <taxon>Ascomycota</taxon>
        <taxon>Pezizomycotina</taxon>
        <taxon>Sordariomycetes</taxon>
        <taxon>Hypocreomycetidae</taxon>
        <taxon>Hypocreales</taxon>
        <taxon>Hypocreaceae</taxon>
        <taxon>Trichoderma</taxon>
    </lineage>
</organism>
<comment type="subcellular location">
    <subcellularLocation>
        <location evidence="1">Membrane</location>
        <topology evidence="1">Single-pass type II membrane protein</topology>
    </subcellularLocation>
</comment>
<dbReference type="OrthoDB" id="414175at2759"/>
<name>A0A6V8QNP6_TRIAP</name>
<evidence type="ECO:0000256" key="1">
    <source>
        <dbReference type="ARBA" id="ARBA00004606"/>
    </source>
</evidence>
<reference evidence="7 8" key="1">
    <citation type="submission" date="2020-07" db="EMBL/GenBank/DDBJ databases">
        <title>Trichoderma asperellum IC-1 whole genome shotgun sequence.</title>
        <authorList>
            <person name="Kanamasa S."/>
            <person name="Takahashi H."/>
        </authorList>
    </citation>
    <scope>NUCLEOTIDE SEQUENCE [LARGE SCALE GENOMIC DNA]</scope>
    <source>
        <strain evidence="7 8">IC-1</strain>
    </source>
</reference>
<evidence type="ECO:0000256" key="2">
    <source>
        <dbReference type="ARBA" id="ARBA00006462"/>
    </source>
</evidence>
<gene>
    <name evidence="7" type="ORF">TASIC1_0001026500</name>
</gene>
<protein>
    <recommendedName>
        <fullName evidence="9">Glycosyltransferase family 31 protein</fullName>
    </recommendedName>
</protein>
<evidence type="ECO:0000256" key="3">
    <source>
        <dbReference type="ARBA" id="ARBA00022692"/>
    </source>
</evidence>
<evidence type="ECO:0000256" key="4">
    <source>
        <dbReference type="ARBA" id="ARBA00022968"/>
    </source>
</evidence>
<evidence type="ECO:0008006" key="9">
    <source>
        <dbReference type="Google" id="ProtNLM"/>
    </source>
</evidence>
<evidence type="ECO:0000313" key="7">
    <source>
        <dbReference type="EMBL" id="GFP52113.1"/>
    </source>
</evidence>
<dbReference type="PANTHER" id="PTHR23033">
    <property type="entry name" value="BETA1,3-GALACTOSYLTRANSFERASE"/>
    <property type="match status" value="1"/>
</dbReference>